<dbReference type="OrthoDB" id="1453538at2"/>
<accession>A0A1M6MZV3</accession>
<gene>
    <name evidence="1" type="ORF">SAMN04488007_1831</name>
</gene>
<reference evidence="2" key="1">
    <citation type="submission" date="2016-11" db="EMBL/GenBank/DDBJ databases">
        <authorList>
            <person name="Varghese N."/>
            <person name="Submissions S."/>
        </authorList>
    </citation>
    <scope>NUCLEOTIDE SEQUENCE [LARGE SCALE GENOMIC DNA]</scope>
    <source>
        <strain evidence="2">DSM 16478</strain>
    </source>
</reference>
<keyword evidence="2" id="KW-1185">Reference proteome</keyword>
<organism evidence="1 2">
    <name type="scientific">Maribacter aquivivus</name>
    <dbReference type="NCBI Taxonomy" id="228958"/>
    <lineage>
        <taxon>Bacteria</taxon>
        <taxon>Pseudomonadati</taxon>
        <taxon>Bacteroidota</taxon>
        <taxon>Flavobacteriia</taxon>
        <taxon>Flavobacteriales</taxon>
        <taxon>Flavobacteriaceae</taxon>
        <taxon>Maribacter</taxon>
    </lineage>
</organism>
<dbReference type="AlphaFoldDB" id="A0A1M6MZV3"/>
<dbReference type="Proteomes" id="UP000184314">
    <property type="component" value="Unassembled WGS sequence"/>
</dbReference>
<dbReference type="EMBL" id="FQZX01000001">
    <property type="protein sequence ID" value="SHJ88873.1"/>
    <property type="molecule type" value="Genomic_DNA"/>
</dbReference>
<dbReference type="RefSeq" id="WP_073243216.1">
    <property type="nucleotide sequence ID" value="NZ_CANLFZ010000001.1"/>
</dbReference>
<name>A0A1M6MZV3_9FLAO</name>
<proteinExistence type="predicted"/>
<evidence type="ECO:0000313" key="1">
    <source>
        <dbReference type="EMBL" id="SHJ88873.1"/>
    </source>
</evidence>
<protein>
    <submittedName>
        <fullName evidence="1">Uncharacterized protein</fullName>
    </submittedName>
</protein>
<evidence type="ECO:0000313" key="2">
    <source>
        <dbReference type="Proteomes" id="UP000184314"/>
    </source>
</evidence>
<sequence>MNKQYCKVGSVTPMEANNDIISLLEYQYQTFLEKASNIQSNTQLGEFFESKAQKIKRTLEELV</sequence>